<dbReference type="InterPro" id="IPR045064">
    <property type="entry name" value="Reticulon-like"/>
</dbReference>
<evidence type="ECO:0000256" key="4">
    <source>
        <dbReference type="ARBA" id="ARBA00022989"/>
    </source>
</evidence>
<keyword evidence="2 6" id="KW-0812">Transmembrane</keyword>
<dbReference type="FunCoup" id="G8YV47">
    <property type="interactions" value="420"/>
</dbReference>
<evidence type="ECO:0000256" key="1">
    <source>
        <dbReference type="ARBA" id="ARBA00004477"/>
    </source>
</evidence>
<evidence type="ECO:0000256" key="7">
    <source>
        <dbReference type="SAM" id="MobiDB-lite"/>
    </source>
</evidence>
<name>G8YV47_PICSO</name>
<dbReference type="PROSITE" id="PS50845">
    <property type="entry name" value="RETICULON"/>
    <property type="match status" value="1"/>
</dbReference>
<feature type="compositionally biased region" description="Polar residues" evidence="7">
    <location>
        <begin position="244"/>
        <end position="253"/>
    </location>
</feature>
<dbReference type="InParanoid" id="G8YV47"/>
<feature type="transmembrane region" description="Helical" evidence="6">
    <location>
        <begin position="31"/>
        <end position="52"/>
    </location>
</feature>
<organism evidence="9 10">
    <name type="scientific">Pichia sorbitophila (strain ATCC MYA-4447 / BCRC 22081 / CBS 7064 / NBRC 10061 / NRRL Y-12695)</name>
    <name type="common">Hybrid yeast</name>
    <dbReference type="NCBI Taxonomy" id="559304"/>
    <lineage>
        <taxon>Eukaryota</taxon>
        <taxon>Fungi</taxon>
        <taxon>Dikarya</taxon>
        <taxon>Ascomycota</taxon>
        <taxon>Saccharomycotina</taxon>
        <taxon>Pichiomycetes</taxon>
        <taxon>Debaryomycetaceae</taxon>
        <taxon>Millerozyma</taxon>
    </lineage>
</organism>
<feature type="transmembrane region" description="Helical" evidence="6">
    <location>
        <begin position="140"/>
        <end position="161"/>
    </location>
</feature>
<dbReference type="OMA" id="TGLMKQY"/>
<feature type="region of interest" description="Disordered" evidence="7">
    <location>
        <begin position="219"/>
        <end position="284"/>
    </location>
</feature>
<dbReference type="EMBL" id="FO082059">
    <property type="protein sequence ID" value="CCE72730.1"/>
    <property type="molecule type" value="Genomic_DNA"/>
</dbReference>
<dbReference type="HOGENOM" id="CLU_050576_1_0_1"/>
<keyword evidence="10" id="KW-1185">Reference proteome</keyword>
<dbReference type="GO" id="GO:0005789">
    <property type="term" value="C:endoplasmic reticulum membrane"/>
    <property type="evidence" value="ECO:0007669"/>
    <property type="project" value="UniProtKB-SubCell"/>
</dbReference>
<feature type="domain" description="Reticulon" evidence="8">
    <location>
        <begin position="16"/>
        <end position="231"/>
    </location>
</feature>
<dbReference type="OrthoDB" id="567788at2759"/>
<accession>G8YV47</accession>
<reference evidence="9 10" key="1">
    <citation type="journal article" date="2012" name="G3 (Bethesda)">
        <title>Pichia sorbitophila, an interspecies yeast hybrid reveals early steps of genome resolution following polyploidization.</title>
        <authorList>
            <person name="Leh Louis V."/>
            <person name="Despons L."/>
            <person name="Friedrich A."/>
            <person name="Martin T."/>
            <person name="Durrens P."/>
            <person name="Casaregola S."/>
            <person name="Neuveglise C."/>
            <person name="Fairhead C."/>
            <person name="Marck C."/>
            <person name="Cruz J.A."/>
            <person name="Straub M.L."/>
            <person name="Kugler V."/>
            <person name="Sacerdot C."/>
            <person name="Uzunov Z."/>
            <person name="Thierry A."/>
            <person name="Weiss S."/>
            <person name="Bleykasten C."/>
            <person name="De Montigny J."/>
            <person name="Jacques N."/>
            <person name="Jung P."/>
            <person name="Lemaire M."/>
            <person name="Mallet S."/>
            <person name="Morel G."/>
            <person name="Richard G.F."/>
            <person name="Sarkar A."/>
            <person name="Savel G."/>
            <person name="Schacherer J."/>
            <person name="Seret M.L."/>
            <person name="Talla E."/>
            <person name="Samson G."/>
            <person name="Jubin C."/>
            <person name="Poulain J."/>
            <person name="Vacherie B."/>
            <person name="Barbe V."/>
            <person name="Pelletier E."/>
            <person name="Sherman D.J."/>
            <person name="Westhof E."/>
            <person name="Weissenbach J."/>
            <person name="Baret P.V."/>
            <person name="Wincker P."/>
            <person name="Gaillardin C."/>
            <person name="Dujon B."/>
            <person name="Souciet J.L."/>
        </authorList>
    </citation>
    <scope>NUCLEOTIDE SEQUENCE [LARGE SCALE GENOMIC DNA]</scope>
    <source>
        <strain evidence="10">ATCC MYA-4447 / BCRC 22081 / CBS 7064 / NBRC 10061 / NRRL Y-12695</strain>
    </source>
</reference>
<evidence type="ECO:0000256" key="3">
    <source>
        <dbReference type="ARBA" id="ARBA00022824"/>
    </source>
</evidence>
<dbReference type="AlphaFoldDB" id="G8YV47"/>
<dbReference type="PANTHER" id="PTHR10994:SF193">
    <property type="entry name" value="RETICULON-LIKE PROTEIN"/>
    <property type="match status" value="1"/>
</dbReference>
<dbReference type="PANTHER" id="PTHR10994">
    <property type="entry name" value="RETICULON"/>
    <property type="match status" value="1"/>
</dbReference>
<feature type="compositionally biased region" description="Low complexity" evidence="7">
    <location>
        <begin position="231"/>
        <end position="242"/>
    </location>
</feature>
<evidence type="ECO:0000313" key="10">
    <source>
        <dbReference type="Proteomes" id="UP000005222"/>
    </source>
</evidence>
<sequence length="284" mass="30578">MSEVNGTPAVGKQCSVQDLLTWKDPVKTGKVFGGLILTLLVFKTVNLFNVFFHLAYLGLLISAAAEYAGRLVTGTGFVTKYKPQTHSHATRFNNEVLPRIASFNEKLEEEVKKILFAHDIETTLKGAALSYILYKVTSYFSLYALITTAVVLTFTLPAVYVKNKKEIDAAVAQYSKIAREKATEFTNTASKQAQPYVDSLVEKSGPLGTFIKKNLPTRTAGSTIGTEKEASTASASGASKTADAPSTASTSGASKFPEVPTSSLDKSTIEDFVDEASSKIPEAH</sequence>
<keyword evidence="5 6" id="KW-0472">Membrane</keyword>
<evidence type="ECO:0000313" key="9">
    <source>
        <dbReference type="EMBL" id="CCE72730.1"/>
    </source>
</evidence>
<proteinExistence type="predicted"/>
<keyword evidence="4 6" id="KW-1133">Transmembrane helix</keyword>
<dbReference type="Pfam" id="PF02453">
    <property type="entry name" value="Reticulon"/>
    <property type="match status" value="1"/>
</dbReference>
<keyword evidence="3 6" id="KW-0256">Endoplasmic reticulum</keyword>
<dbReference type="eggNOG" id="KOG1792">
    <property type="taxonomic scope" value="Eukaryota"/>
</dbReference>
<evidence type="ECO:0000256" key="2">
    <source>
        <dbReference type="ARBA" id="ARBA00022692"/>
    </source>
</evidence>
<evidence type="ECO:0000259" key="8">
    <source>
        <dbReference type="PROSITE" id="PS50845"/>
    </source>
</evidence>
<gene>
    <name evidence="9" type="primary">Piso0_000324</name>
    <name evidence="9" type="ORF">GNLVRS01_PISO0A06842g</name>
</gene>
<dbReference type="InterPro" id="IPR003388">
    <property type="entry name" value="Reticulon"/>
</dbReference>
<dbReference type="STRING" id="559304.G8YV47"/>
<evidence type="ECO:0000256" key="6">
    <source>
        <dbReference type="RuleBase" id="RU363132"/>
    </source>
</evidence>
<protein>
    <recommendedName>
        <fullName evidence="6">Reticulon-like protein</fullName>
    </recommendedName>
</protein>
<dbReference type="GO" id="GO:0009617">
    <property type="term" value="P:response to bacterium"/>
    <property type="evidence" value="ECO:0007669"/>
    <property type="project" value="InterPro"/>
</dbReference>
<dbReference type="Proteomes" id="UP000005222">
    <property type="component" value="Chromosome A"/>
</dbReference>
<evidence type="ECO:0000256" key="5">
    <source>
        <dbReference type="ARBA" id="ARBA00023136"/>
    </source>
</evidence>
<comment type="subcellular location">
    <subcellularLocation>
        <location evidence="1 6">Endoplasmic reticulum membrane</location>
        <topology evidence="1 6">Multi-pass membrane protein</topology>
    </subcellularLocation>
</comment>